<keyword evidence="3" id="KW-1185">Reference proteome</keyword>
<dbReference type="SUPFAM" id="SSF52242">
    <property type="entry name" value="Cobalamin (vitamin B12)-binding domain"/>
    <property type="match status" value="1"/>
</dbReference>
<gene>
    <name evidence="2" type="ORF">KY5_6021</name>
</gene>
<proteinExistence type="predicted"/>
<dbReference type="GO" id="GO:0031419">
    <property type="term" value="F:cobalamin binding"/>
    <property type="evidence" value="ECO:0007669"/>
    <property type="project" value="InterPro"/>
</dbReference>
<dbReference type="GO" id="GO:0046872">
    <property type="term" value="F:metal ion binding"/>
    <property type="evidence" value="ECO:0007669"/>
    <property type="project" value="InterPro"/>
</dbReference>
<dbReference type="InterPro" id="IPR006158">
    <property type="entry name" value="Cobalamin-bd"/>
</dbReference>
<dbReference type="EC" id="5.4.99.1" evidence="2"/>
<organism evidence="2 3">
    <name type="scientific">Streptomyces formicae</name>
    <dbReference type="NCBI Taxonomy" id="1616117"/>
    <lineage>
        <taxon>Bacteria</taxon>
        <taxon>Bacillati</taxon>
        <taxon>Actinomycetota</taxon>
        <taxon>Actinomycetes</taxon>
        <taxon>Kitasatosporales</taxon>
        <taxon>Streptomycetaceae</taxon>
        <taxon>Streptomyces</taxon>
    </lineage>
</organism>
<feature type="domain" description="B12-binding" evidence="1">
    <location>
        <begin position="9"/>
        <end position="147"/>
    </location>
</feature>
<dbReference type="InterPro" id="IPR036724">
    <property type="entry name" value="Cobalamin-bd_sf"/>
</dbReference>
<dbReference type="RefSeq" id="WP_098245241.1">
    <property type="nucleotide sequence ID" value="NZ_CP022685.1"/>
</dbReference>
<accession>A0A291QH47</accession>
<sequence>MDEAVEPPARTVLLGVAESDAHAVANRLIEMQLRGHGIEVVNLGVCTPLSEFAEAFAAHPDAEAVIIGSLNGHALEDLRDLPRLRAAGHIACPVIVGGNLSVGSHKSEDDDERRLRAVGVDHVLRDATQLPLLLDLLAGARLASDPGEPGGGVHRVLAR</sequence>
<evidence type="ECO:0000313" key="2">
    <source>
        <dbReference type="EMBL" id="ATL31039.1"/>
    </source>
</evidence>
<dbReference type="GO" id="GO:0050097">
    <property type="term" value="F:methylaspartate mutase activity"/>
    <property type="evidence" value="ECO:0007669"/>
    <property type="project" value="UniProtKB-EC"/>
</dbReference>
<protein>
    <submittedName>
        <fullName evidence="2">Methylaspartate mutase, S subunit</fullName>
        <ecNumber evidence="2">5.4.99.1</ecNumber>
    </submittedName>
</protein>
<dbReference type="EMBL" id="CP022685">
    <property type="protein sequence ID" value="ATL31039.1"/>
    <property type="molecule type" value="Genomic_DNA"/>
</dbReference>
<dbReference type="Proteomes" id="UP000221011">
    <property type="component" value="Chromosome"/>
</dbReference>
<dbReference type="AlphaFoldDB" id="A0A291QH47"/>
<keyword evidence="2" id="KW-0413">Isomerase</keyword>
<dbReference type="Gene3D" id="3.40.50.280">
    <property type="entry name" value="Cobalamin-binding domain"/>
    <property type="match status" value="1"/>
</dbReference>
<evidence type="ECO:0000313" key="3">
    <source>
        <dbReference type="Proteomes" id="UP000221011"/>
    </source>
</evidence>
<evidence type="ECO:0000259" key="1">
    <source>
        <dbReference type="PROSITE" id="PS51332"/>
    </source>
</evidence>
<name>A0A291QH47_9ACTN</name>
<dbReference type="KEGG" id="sfk:KY5_6021"/>
<dbReference type="Pfam" id="PF02310">
    <property type="entry name" value="B12-binding"/>
    <property type="match status" value="1"/>
</dbReference>
<reference evidence="2 3" key="1">
    <citation type="submission" date="2017-08" db="EMBL/GenBank/DDBJ databases">
        <title>Complete Genome Sequence of Streptomyces formicae KY5, the formicamycin producer.</title>
        <authorList>
            <person name="Holmes N.A."/>
            <person name="Devine R."/>
            <person name="Qin Z."/>
            <person name="Seipke R.F."/>
            <person name="Wilkinson B."/>
            <person name="Hutchings M.I."/>
        </authorList>
    </citation>
    <scope>NUCLEOTIDE SEQUENCE [LARGE SCALE GENOMIC DNA]</scope>
    <source>
        <strain evidence="2 3">KY5</strain>
    </source>
</reference>
<dbReference type="PROSITE" id="PS51332">
    <property type="entry name" value="B12_BINDING"/>
    <property type="match status" value="1"/>
</dbReference>